<feature type="transmembrane region" description="Helical" evidence="3">
    <location>
        <begin position="392"/>
        <end position="410"/>
    </location>
</feature>
<dbReference type="PIRSF" id="PIRSF005690">
    <property type="entry name" value="GerBA"/>
    <property type="match status" value="1"/>
</dbReference>
<sequence>MTEKQNNNNSIIISKNLENNIKYIKEEMGNSSDLTIRQFNLGINSDSRAAMIYINGLVDKRFVQDFMLEISNNIVDVDRSTFMKKNLLEYLMSFPLSAGEVKEVFSLEKIILDILLGSTIIMLEGYEKSISINTSHSEGRKVEMPTSQPVIRGPKEGFVEDIGVNLSLIRKRVKDKNLRIEKYLIGRITKTDVRLVYIKGIADEKIVEEARVRLGRIDIDGILDSGYIEELIQDEPYTPFPTIFSTERPDTLVADLLEGRVAIAVDGSPFILTAPSVLIQFFQASEDYYDYFITSSFIRMLRYLAYLLTMLTPALYIAMTTFHQEMLPTPLLISIAAQREGIPFPVFIEIFIMEIAFEIIRESSTRMPRTVGSTISIVGVLVIGQAAVEAGIISAFVVITVSLTAISSFATPDNKMALSARLLRFAFIILSVTFGLYGIVMGLIVLTLHLCSLRSFGVPYTSPISPFVGYEMKDSIFRALICKTKLRPKSISKENLVRQGEDAPHKPRNKK</sequence>
<dbReference type="OrthoDB" id="9772630at2"/>
<keyword evidence="2 3" id="KW-0472">Membrane</keyword>
<protein>
    <submittedName>
        <fullName evidence="4">Spore germination protein KA</fullName>
    </submittedName>
</protein>
<dbReference type="PANTHER" id="PTHR22550">
    <property type="entry name" value="SPORE GERMINATION PROTEIN"/>
    <property type="match status" value="1"/>
</dbReference>
<evidence type="ECO:0000256" key="2">
    <source>
        <dbReference type="ARBA" id="ARBA00023136"/>
    </source>
</evidence>
<organism evidence="4 5">
    <name type="scientific">Proteiniborus ethanoligenes</name>
    <dbReference type="NCBI Taxonomy" id="415015"/>
    <lineage>
        <taxon>Bacteria</taxon>
        <taxon>Bacillati</taxon>
        <taxon>Bacillota</taxon>
        <taxon>Clostridia</taxon>
        <taxon>Eubacteriales</taxon>
        <taxon>Proteiniborus</taxon>
    </lineage>
</organism>
<dbReference type="RefSeq" id="WP_091728030.1">
    <property type="nucleotide sequence ID" value="NZ_FNQE01000008.1"/>
</dbReference>
<keyword evidence="5" id="KW-1185">Reference proteome</keyword>
<dbReference type="InterPro" id="IPR004995">
    <property type="entry name" value="Spore_Ger"/>
</dbReference>
<dbReference type="InterPro" id="IPR050768">
    <property type="entry name" value="UPF0353/GerABKA_families"/>
</dbReference>
<dbReference type="GO" id="GO:0016020">
    <property type="term" value="C:membrane"/>
    <property type="evidence" value="ECO:0007669"/>
    <property type="project" value="InterPro"/>
</dbReference>
<feature type="transmembrane region" description="Helical" evidence="3">
    <location>
        <begin position="303"/>
        <end position="322"/>
    </location>
</feature>
<dbReference type="AlphaFoldDB" id="A0A1H3N041"/>
<dbReference type="Proteomes" id="UP000198625">
    <property type="component" value="Unassembled WGS sequence"/>
</dbReference>
<proteinExistence type="inferred from homology"/>
<dbReference type="PANTHER" id="PTHR22550:SF5">
    <property type="entry name" value="LEUCINE ZIPPER PROTEIN 4"/>
    <property type="match status" value="1"/>
</dbReference>
<accession>A0A1H3N041</accession>
<evidence type="ECO:0000313" key="5">
    <source>
        <dbReference type="Proteomes" id="UP000198625"/>
    </source>
</evidence>
<keyword evidence="3" id="KW-1133">Transmembrane helix</keyword>
<evidence type="ECO:0000256" key="3">
    <source>
        <dbReference type="SAM" id="Phobius"/>
    </source>
</evidence>
<gene>
    <name evidence="4" type="ORF">SAMN05660462_00994</name>
</gene>
<dbReference type="STRING" id="415015.SAMN05660462_00994"/>
<dbReference type="Pfam" id="PF03323">
    <property type="entry name" value="GerA"/>
    <property type="match status" value="1"/>
</dbReference>
<name>A0A1H3N041_9FIRM</name>
<comment type="similarity">
    <text evidence="1">Belongs to the GerABKA family.</text>
</comment>
<evidence type="ECO:0000256" key="1">
    <source>
        <dbReference type="ARBA" id="ARBA00005278"/>
    </source>
</evidence>
<dbReference type="GO" id="GO:0009847">
    <property type="term" value="P:spore germination"/>
    <property type="evidence" value="ECO:0007669"/>
    <property type="project" value="InterPro"/>
</dbReference>
<dbReference type="EMBL" id="FNQE01000008">
    <property type="protein sequence ID" value="SDY82287.1"/>
    <property type="molecule type" value="Genomic_DNA"/>
</dbReference>
<evidence type="ECO:0000313" key="4">
    <source>
        <dbReference type="EMBL" id="SDY82287.1"/>
    </source>
</evidence>
<keyword evidence="3" id="KW-0812">Transmembrane</keyword>
<feature type="transmembrane region" description="Helical" evidence="3">
    <location>
        <begin position="422"/>
        <end position="446"/>
    </location>
</feature>
<reference evidence="4 5" key="1">
    <citation type="submission" date="2016-10" db="EMBL/GenBank/DDBJ databases">
        <authorList>
            <person name="de Groot N.N."/>
        </authorList>
    </citation>
    <scope>NUCLEOTIDE SEQUENCE [LARGE SCALE GENOMIC DNA]</scope>
    <source>
        <strain evidence="4 5">DSM 21650</strain>
    </source>
</reference>